<keyword evidence="2" id="KW-1185">Reference proteome</keyword>
<reference evidence="2" key="1">
    <citation type="journal article" date="2018" name="MSphere">
        <title>Fusobacterium Genomics Using MinION and Illumina Sequencing Enables Genome Completion and Correction.</title>
        <authorList>
            <person name="Todd S.M."/>
            <person name="Settlage R.E."/>
            <person name="Lahmers K.K."/>
            <person name="Slade D.J."/>
        </authorList>
    </citation>
    <scope>NUCLEOTIDE SEQUENCE [LARGE SCALE GENOMIC DNA]</scope>
    <source>
        <strain evidence="2">ATCC 27725</strain>
    </source>
</reference>
<dbReference type="RefSeq" id="WP_107123305.1">
    <property type="nucleotide sequence ID" value="NZ_CP028104.1"/>
</dbReference>
<accession>A0ABM6U889</accession>
<dbReference type="GeneID" id="77469376"/>
<keyword evidence="1" id="KW-0614">Plasmid</keyword>
<name>A0ABM6U889_FUSVA</name>
<sequence length="183" mass="21455">MYITYRNWLKNGNENDEIVCTRLEHETLEKAISYAHRYAKGIKFVNVTVEDDAGNVLYEICDYGAEVFDYRDELKKEIEKEKEIAEEEYTRVENMIGTIQEVMSDIPLTIPNGTKVKIVGVSKLKSFHNKCPVYIVEYENGYEFKYFQQLKSTLRKYLSKDLKPNTKVWTIFECSLKGFGDNK</sequence>
<protein>
    <submittedName>
        <fullName evidence="1">Uncharacterized protein</fullName>
    </submittedName>
</protein>
<geneLocation type="plasmid" evidence="2">
    <name>pfvar_27725</name>
</geneLocation>
<evidence type="ECO:0000313" key="2">
    <source>
        <dbReference type="Proteomes" id="UP000241238"/>
    </source>
</evidence>
<dbReference type="Proteomes" id="UP000241238">
    <property type="component" value="Plasmid pFvar_27725"/>
</dbReference>
<organism evidence="1 2">
    <name type="scientific">Fusobacterium varium ATCC 27725</name>
    <dbReference type="NCBI Taxonomy" id="469618"/>
    <lineage>
        <taxon>Bacteria</taxon>
        <taxon>Fusobacteriati</taxon>
        <taxon>Fusobacteriota</taxon>
        <taxon>Fusobacteriia</taxon>
        <taxon>Fusobacteriales</taxon>
        <taxon>Fusobacteriaceae</taxon>
        <taxon>Fusobacterium</taxon>
    </lineage>
</organism>
<evidence type="ECO:0000313" key="1">
    <source>
        <dbReference type="EMBL" id="AVQ32615.1"/>
    </source>
</evidence>
<dbReference type="EMBL" id="CP028104">
    <property type="protein sequence ID" value="AVQ32615.1"/>
    <property type="molecule type" value="Genomic_DNA"/>
</dbReference>
<proteinExistence type="predicted"/>
<gene>
    <name evidence="1" type="ORF">C4N18_15315</name>
</gene>